<gene>
    <name evidence="2" type="ORF">PMES_01469</name>
</gene>
<dbReference type="InterPro" id="IPR047589">
    <property type="entry name" value="DUF11_rpt"/>
</dbReference>
<accession>A0A921NV99</accession>
<name>A0A921NV99_9RHOB</name>
<dbReference type="Gene3D" id="2.60.40.10">
    <property type="entry name" value="Immunoglobulins"/>
    <property type="match status" value="1"/>
</dbReference>
<dbReference type="InterPro" id="IPR013783">
    <property type="entry name" value="Ig-like_fold"/>
</dbReference>
<feature type="signal peptide" evidence="1">
    <location>
        <begin position="1"/>
        <end position="20"/>
    </location>
</feature>
<dbReference type="NCBIfam" id="TIGR01451">
    <property type="entry name" value="B_ant_repeat"/>
    <property type="match status" value="1"/>
</dbReference>
<dbReference type="SUPFAM" id="SSF49478">
    <property type="entry name" value="Cna protein B-type domain"/>
    <property type="match status" value="1"/>
</dbReference>
<reference evidence="2" key="1">
    <citation type="submission" date="2013-03" db="EMBL/GenBank/DDBJ databases">
        <title>Genome Sequence of the Profundibacterium mesophilum strain KAUST100406-0324T from Red Sea, a novel genus in the family Rhodobacteraceae.</title>
        <authorList>
            <person name="Essack M."/>
            <person name="Alam I."/>
            <person name="Lafi F."/>
            <person name="Alawi W."/>
            <person name="Kamanu F."/>
            <person name="Al-Suwailem A."/>
            <person name="Lee O.O."/>
            <person name="Xu Y."/>
            <person name="Bajic V."/>
            <person name="Qian P.-Y."/>
            <person name="Archer J."/>
        </authorList>
    </citation>
    <scope>NUCLEOTIDE SEQUENCE</scope>
    <source>
        <strain evidence="2">KAUST100406-0324</strain>
    </source>
</reference>
<dbReference type="EMBL" id="APKE01000016">
    <property type="protein sequence ID" value="KAF0676150.1"/>
    <property type="molecule type" value="Genomic_DNA"/>
</dbReference>
<dbReference type="Proteomes" id="UP000698242">
    <property type="component" value="Unassembled WGS sequence"/>
</dbReference>
<comment type="caution">
    <text evidence="2">The sequence shown here is derived from an EMBL/GenBank/DDBJ whole genome shotgun (WGS) entry which is preliminary data.</text>
</comment>
<sequence>MSLQSSLFRRACLAAAVAAAAILGTVVDTQAQTLPAGSAIQSTASASYWNGRLGFTEVLVSNRVEAVMDEVPAIEVIGASNLLLSRGVFAEHHFQLVNTGNVPLAATPRLLTGNEGTLLSRTRLIHDVDGNGRIDPGDPEISPDDAIIVEIDEIVHLIYAFGLEAGAQIDDTAETRLDVRAVSMWSGMQAAVAGQAVGTVTITDQTLQLRKWMSRRDTQAGEELTYWLELRNNAETDAIAYDNVDGQAITVDGQARWGVILRDSLPLNTVLLSVGDTGRNVPLFHLRGAPRHSYVSQLPDDLRDIDALGFLAPGDYPVSRTDTIDFTVLVPAAMGAVTVRNRAETYISSDEGFITIPSNEVTMVRGVGAPPVMDFIDPQTSVPIAYGQLGTDARLALSSGACNATTEIDRVTIEVMSALTGDIETTRGIETGANTGVFVTPGLPISRMEQSVPFDGVIASSEGDTLTALVFCGPLPVTAELMIDPGLFVFDSVTDAPVEGARVRVLDMAGRVAAETDSNARGFVSLGVLPAGRYRFDVQPPERYVFPSVRTAFAGFARHVRPGASFGEAFDHTGGPVRMVDLPLDPFYTLPVTLDKNASKRRVNTGEYVTYTLSAKNLMNQALLRARISDTLPEGAVMVPGTTMLDGVSVGDPQIGAGGQHVFELDTIGPLSSRELSYVLRFVPQARAGRKHNDAELSGIQAGTGQPRGSAVARATVKLDTDSGVFSRQATILGTVYLDCDADGRRDAREPGVPGVRIVTQEGLAVVTDREGRYSLFGMRPVSHVLSLRQQTLPAGTTPRPGRVGEMNRPGSRLVALTRGELRAEDFPLIGCSADQLEQIEQRRATFDDRPASGGNLQSDLPIEAARAQTRSVRSEAGLATTSQIIGAPADLAAQMQAAVPATKAANMSMPAAGAGDQLDASGASGMQGSDSARPSLERIIKTLSGKLSFMDAEDGAHSLGRNVTLRVKGPADLRLMLYVNGKSVPASRIGERTVWEGGNVQAVEYVAVGLGAGENTLRLAGLDPFGNERQSAELTLSAPGDPERLEVVAPPSAPAVPGTVVPVVVRVLDARGKPVRASGIVTLDAGAASWDVTDIRSDRPGIQAFIDNGEASFGLNAPQVSGSQRISVRSAFGQASADILFTPDLEQRVLVGVIEGAVALGGAYDPSNPDDLSPFEDTATGLRGEVYLKGRIRGDRLLTLRYSSDRDTEDRLFRDIATDEYYPVYGDKSERGFDAQSSTKLFVKVERGASYVLYGDFAIEPSDPAFRLGGYRDLTTGVKAHWEKEKVGVTLFAARTDQENRVIEFEGRGVSGPYDVDLTDFRSGSDQVDILVRDRETGIVLSQTRMQGLRDYVLDYFRNTVVFDSPVRQFDEDGNPISVRFTYQVDGNATDKYWYYGAEAIYDLSEHTRAGLRILRADGARGTPERRSLAAAFLTRKIGETGTLEIEAAHSDDGADQAGNAVRLSYALREEDSALKIEAAYAETGFAPMGTSVQAGTLNFGIDYERRLGEKNRLVLGADYIADRINGTQAVSLSGQYVHHLSEAMQVSGGIELRRDIEPGTRGTEGNLLLGAEWRPADRPGLKMTIDGRLPLLGDGEIGLTFGAQYELRPGLKIFARTELNYPEFGRAAGTDRSRFGVEYRLTEWLTGRTEFAEDSHRDPNRELVQGLASEFNVTRQLSMRLAVEHARKISGEGGDLTSVALGAKWASRDGRWIADADLDQTFEEDGRTLYANLGVGAQITPELSLLARSRFAQDKRGEGEDRLRHRMRLGAAWRPIEDDRFNALAWYEHRYDRKDRLDEQHLWSLAGTWRASDRLHLNAKYAGQTNRFDTGADFRVDGLMQLVQAGAKFEAIPNRFEAGVNAYHMWDDQGYSDSAVGIEGGLVVSDGALLSLGYNKGRDRAPNAFEHYRDGLYLRLRLKLDEGLWDRLDRFLDD</sequence>
<evidence type="ECO:0000256" key="1">
    <source>
        <dbReference type="SAM" id="SignalP"/>
    </source>
</evidence>
<proteinExistence type="predicted"/>
<keyword evidence="3" id="KW-1185">Reference proteome</keyword>
<evidence type="ECO:0000313" key="2">
    <source>
        <dbReference type="EMBL" id="KAF0676150.1"/>
    </source>
</evidence>
<dbReference type="RefSeq" id="WP_159964935.1">
    <property type="nucleotide sequence ID" value="NZ_APKE01000016.1"/>
</dbReference>
<keyword evidence="1" id="KW-0732">Signal</keyword>
<organism evidence="2 3">
    <name type="scientific">Profundibacterium mesophilum KAUST100406-0324</name>
    <dbReference type="NCBI Taxonomy" id="1037889"/>
    <lineage>
        <taxon>Bacteria</taxon>
        <taxon>Pseudomonadati</taxon>
        <taxon>Pseudomonadota</taxon>
        <taxon>Alphaproteobacteria</taxon>
        <taxon>Rhodobacterales</taxon>
        <taxon>Roseobacteraceae</taxon>
        <taxon>Profundibacterium</taxon>
    </lineage>
</organism>
<feature type="chain" id="PRO_5037851203" evidence="1">
    <location>
        <begin position="21"/>
        <end position="1936"/>
    </location>
</feature>
<dbReference type="SUPFAM" id="SSF117074">
    <property type="entry name" value="Hypothetical protein PA1324"/>
    <property type="match status" value="1"/>
</dbReference>
<dbReference type="OrthoDB" id="9773411at2"/>
<protein>
    <submittedName>
        <fullName evidence="2">BNRAsp-box repeat protein</fullName>
    </submittedName>
</protein>
<evidence type="ECO:0000313" key="3">
    <source>
        <dbReference type="Proteomes" id="UP000698242"/>
    </source>
</evidence>
<dbReference type="SUPFAM" id="SSF56935">
    <property type="entry name" value="Porins"/>
    <property type="match status" value="1"/>
</dbReference>